<organism evidence="6 7">
    <name type="scientific">Microbacterium oxydans</name>
    <dbReference type="NCBI Taxonomy" id="82380"/>
    <lineage>
        <taxon>Bacteria</taxon>
        <taxon>Bacillati</taxon>
        <taxon>Actinomycetota</taxon>
        <taxon>Actinomycetes</taxon>
        <taxon>Micrococcales</taxon>
        <taxon>Microbacteriaceae</taxon>
        <taxon>Microbacterium</taxon>
    </lineage>
</organism>
<proteinExistence type="inferred from homology"/>
<evidence type="ECO:0000256" key="4">
    <source>
        <dbReference type="ARBA" id="ARBA00023239"/>
    </source>
</evidence>
<accession>A0A0F0KQ33</accession>
<evidence type="ECO:0000256" key="2">
    <source>
        <dbReference type="ARBA" id="ARBA00006906"/>
    </source>
</evidence>
<dbReference type="AlphaFoldDB" id="A0A0F0KQ33"/>
<protein>
    <submittedName>
        <fullName evidence="6">KHG/KDPG aldolase</fullName>
    </submittedName>
</protein>
<comment type="similarity">
    <text evidence="2">Belongs to the KHG/KDPG aldolase family.</text>
</comment>
<dbReference type="Pfam" id="PF01081">
    <property type="entry name" value="Aldolase"/>
    <property type="match status" value="1"/>
</dbReference>
<sequence>MAIVRDREGVHLRAACETLLDAGVSVLEVTSNTPGAAEVIATLVAEGATEVGMGTVRTVEHVSMAVDAGASFIVTPAVSLEVGAAAGAAGLRWYPGAATPTEIETAWRGGASAVKVFPAGVLGGVRFIREVRAPLDDVPLIPTGGVHAEDIPHYLAAGALAVGVGSPLLGDAVATGDLRGLRARAEAALSAVRASERARRREQRYRRRRLRVPLERAL</sequence>
<evidence type="ECO:0000313" key="6">
    <source>
        <dbReference type="EMBL" id="KJL22988.1"/>
    </source>
</evidence>
<keyword evidence="5" id="KW-0119">Carbohydrate metabolism</keyword>
<dbReference type="InterPro" id="IPR013785">
    <property type="entry name" value="Aldolase_TIM"/>
</dbReference>
<dbReference type="GO" id="GO:0016829">
    <property type="term" value="F:lyase activity"/>
    <property type="evidence" value="ECO:0007669"/>
    <property type="project" value="UniProtKB-KW"/>
</dbReference>
<comment type="subunit">
    <text evidence="3">Homotrimer.</text>
</comment>
<dbReference type="EMBL" id="JYIV01000024">
    <property type="protein sequence ID" value="KJL22988.1"/>
    <property type="molecule type" value="Genomic_DNA"/>
</dbReference>
<dbReference type="InterPro" id="IPR000887">
    <property type="entry name" value="Aldlse_KDPG_KHG"/>
</dbReference>
<dbReference type="SUPFAM" id="SSF51569">
    <property type="entry name" value="Aldolase"/>
    <property type="match status" value="1"/>
</dbReference>
<evidence type="ECO:0000313" key="7">
    <source>
        <dbReference type="Proteomes" id="UP000033725"/>
    </source>
</evidence>
<comment type="caution">
    <text evidence="6">The sequence shown here is derived from an EMBL/GenBank/DDBJ whole genome shotgun (WGS) entry which is preliminary data.</text>
</comment>
<evidence type="ECO:0000256" key="5">
    <source>
        <dbReference type="ARBA" id="ARBA00023277"/>
    </source>
</evidence>
<gene>
    <name evidence="6" type="primary">kdgA_4</name>
    <name evidence="6" type="ORF">RN51_01734</name>
</gene>
<evidence type="ECO:0000256" key="1">
    <source>
        <dbReference type="ARBA" id="ARBA00004761"/>
    </source>
</evidence>
<dbReference type="PANTHER" id="PTHR30246">
    <property type="entry name" value="2-KETO-3-DEOXY-6-PHOSPHOGLUCONATE ALDOLASE"/>
    <property type="match status" value="1"/>
</dbReference>
<name>A0A0F0KQ33_9MICO</name>
<dbReference type="PANTHER" id="PTHR30246:SF1">
    <property type="entry name" value="2-DEHYDRO-3-DEOXY-6-PHOSPHOGALACTONATE ALDOLASE-RELATED"/>
    <property type="match status" value="1"/>
</dbReference>
<dbReference type="CDD" id="cd00452">
    <property type="entry name" value="KDPG_aldolase"/>
    <property type="match status" value="1"/>
</dbReference>
<reference evidence="6 7" key="1">
    <citation type="submission" date="2015-02" db="EMBL/GenBank/DDBJ databases">
        <title>Draft genome sequences of ten Microbacterium spp. with emphasis on heavy metal contaminated environments.</title>
        <authorList>
            <person name="Corretto E."/>
        </authorList>
    </citation>
    <scope>NUCLEOTIDE SEQUENCE [LARGE SCALE GENOMIC DNA]</scope>
    <source>
        <strain evidence="6 7">BEL163</strain>
    </source>
</reference>
<evidence type="ECO:0000256" key="3">
    <source>
        <dbReference type="ARBA" id="ARBA00011233"/>
    </source>
</evidence>
<dbReference type="Proteomes" id="UP000033725">
    <property type="component" value="Unassembled WGS sequence"/>
</dbReference>
<keyword evidence="4" id="KW-0456">Lyase</keyword>
<comment type="pathway">
    <text evidence="1">Carbohydrate acid metabolism.</text>
</comment>
<dbReference type="Gene3D" id="3.20.20.70">
    <property type="entry name" value="Aldolase class I"/>
    <property type="match status" value="1"/>
</dbReference>